<keyword evidence="3" id="KW-1185">Reference proteome</keyword>
<evidence type="ECO:0000256" key="1">
    <source>
        <dbReference type="SAM" id="SignalP"/>
    </source>
</evidence>
<reference evidence="3" key="1">
    <citation type="journal article" date="2019" name="Int. J. Syst. Evol. Microbiol.">
        <title>The Global Catalogue of Microorganisms (GCM) 10K type strain sequencing project: providing services to taxonomists for standard genome sequencing and annotation.</title>
        <authorList>
            <consortium name="The Broad Institute Genomics Platform"/>
            <consortium name="The Broad Institute Genome Sequencing Center for Infectious Disease"/>
            <person name="Wu L."/>
            <person name="Ma J."/>
        </authorList>
    </citation>
    <scope>NUCLEOTIDE SEQUENCE [LARGE SCALE GENOMIC DNA]</scope>
    <source>
        <strain evidence="3">JCM 9458</strain>
    </source>
</reference>
<dbReference type="SUPFAM" id="SSF50969">
    <property type="entry name" value="YVTN repeat-like/Quinoprotein amine dehydrogenase"/>
    <property type="match status" value="1"/>
</dbReference>
<keyword evidence="2" id="KW-0449">Lipoprotein</keyword>
<evidence type="ECO:0000313" key="3">
    <source>
        <dbReference type="Proteomes" id="UP001501676"/>
    </source>
</evidence>
<feature type="chain" id="PRO_5046727629" evidence="1">
    <location>
        <begin position="29"/>
        <end position="404"/>
    </location>
</feature>
<dbReference type="Gene3D" id="2.130.10.10">
    <property type="entry name" value="YVTN repeat-like/Quinoprotein amine dehydrogenase"/>
    <property type="match status" value="1"/>
</dbReference>
<proteinExistence type="predicted"/>
<organism evidence="2 3">
    <name type="scientific">Cryptosporangium minutisporangium</name>
    <dbReference type="NCBI Taxonomy" id="113569"/>
    <lineage>
        <taxon>Bacteria</taxon>
        <taxon>Bacillati</taxon>
        <taxon>Actinomycetota</taxon>
        <taxon>Actinomycetes</taxon>
        <taxon>Cryptosporangiales</taxon>
        <taxon>Cryptosporangiaceae</taxon>
        <taxon>Cryptosporangium</taxon>
    </lineage>
</organism>
<evidence type="ECO:0000313" key="2">
    <source>
        <dbReference type="EMBL" id="GAA3388626.1"/>
    </source>
</evidence>
<dbReference type="InterPro" id="IPR011044">
    <property type="entry name" value="Quino_amine_DH_bsu"/>
</dbReference>
<dbReference type="Proteomes" id="UP001501676">
    <property type="component" value="Unassembled WGS sequence"/>
</dbReference>
<dbReference type="PROSITE" id="PS51257">
    <property type="entry name" value="PROKAR_LIPOPROTEIN"/>
    <property type="match status" value="1"/>
</dbReference>
<protein>
    <submittedName>
        <fullName evidence="2">Lipoprotein</fullName>
    </submittedName>
</protein>
<feature type="signal peptide" evidence="1">
    <location>
        <begin position="1"/>
        <end position="28"/>
    </location>
</feature>
<sequence length="404" mass="42716">MINRRTRPARWRLLGTAVSVVVALSACGSPENTPRGADETPHGYVEGAQELPEPQSAIAYASRGSERLQLLDLTTQKEKDVELSLGAQRIAEDGRFVYVDDGDRRLEIVDSGVWTVDHTDHVHYYRAPARSVGVVSLDAAIDTITGSEAHTTIGTADGRITVLDRRKLQSGDVAELSTIDTRSSTPLAVPYADALLVALGDDPGRPANRIVAMDARGTPTGALDVPCAAPRGWAVLRGGAVIACETTVVRVKRQGDRLAATAVAAPEAPIPPDGLAYRPRSNEAAVADRTGIWSVNAAKATVRYVPAGDRRLVAAASPADGDTVLALDESGALTSYDVATGKALATASVLGSPSGASLTLDINRAYVAEPEARVIREIDYRDGLRTARTFRASERPDLAVEVGR</sequence>
<name>A0ABP6T0B1_9ACTN</name>
<keyword evidence="1" id="KW-0732">Signal</keyword>
<dbReference type="EMBL" id="BAAAYN010000023">
    <property type="protein sequence ID" value="GAA3388626.1"/>
    <property type="molecule type" value="Genomic_DNA"/>
</dbReference>
<comment type="caution">
    <text evidence="2">The sequence shown here is derived from an EMBL/GenBank/DDBJ whole genome shotgun (WGS) entry which is preliminary data.</text>
</comment>
<dbReference type="InterPro" id="IPR015943">
    <property type="entry name" value="WD40/YVTN_repeat-like_dom_sf"/>
</dbReference>
<dbReference type="RefSeq" id="WP_345729238.1">
    <property type="nucleotide sequence ID" value="NZ_BAAAYN010000023.1"/>
</dbReference>
<accession>A0ABP6T0B1</accession>
<gene>
    <name evidence="2" type="ORF">GCM10020369_35540</name>
</gene>